<dbReference type="STRING" id="2025994.A0A2T3A2L1"/>
<feature type="compositionally biased region" description="Basic and acidic residues" evidence="1">
    <location>
        <begin position="271"/>
        <end position="282"/>
    </location>
</feature>
<dbReference type="EMBL" id="KZ678495">
    <property type="protein sequence ID" value="PSR81733.1"/>
    <property type="molecule type" value="Genomic_DNA"/>
</dbReference>
<feature type="compositionally biased region" description="Pro residues" evidence="1">
    <location>
        <begin position="332"/>
        <end position="349"/>
    </location>
</feature>
<dbReference type="AlphaFoldDB" id="A0A2T3A2L1"/>
<evidence type="ECO:0000313" key="2">
    <source>
        <dbReference type="EMBL" id="PSR81733.1"/>
    </source>
</evidence>
<dbReference type="Proteomes" id="UP000241462">
    <property type="component" value="Unassembled WGS sequence"/>
</dbReference>
<proteinExistence type="predicted"/>
<accession>A0A2T3A2L1</accession>
<feature type="region of interest" description="Disordered" evidence="1">
    <location>
        <begin position="540"/>
        <end position="580"/>
    </location>
</feature>
<feature type="region of interest" description="Disordered" evidence="1">
    <location>
        <begin position="482"/>
        <end position="522"/>
    </location>
</feature>
<dbReference type="OrthoDB" id="5230364at2759"/>
<gene>
    <name evidence="2" type="ORF">BD289DRAFT_32643</name>
</gene>
<feature type="compositionally biased region" description="Polar residues" evidence="1">
    <location>
        <begin position="499"/>
        <end position="520"/>
    </location>
</feature>
<evidence type="ECO:0000313" key="3">
    <source>
        <dbReference type="Proteomes" id="UP000241462"/>
    </source>
</evidence>
<dbReference type="InParanoid" id="A0A2T3A2L1"/>
<keyword evidence="3" id="KW-1185">Reference proteome</keyword>
<organism evidence="2 3">
    <name type="scientific">Coniella lustricola</name>
    <dbReference type="NCBI Taxonomy" id="2025994"/>
    <lineage>
        <taxon>Eukaryota</taxon>
        <taxon>Fungi</taxon>
        <taxon>Dikarya</taxon>
        <taxon>Ascomycota</taxon>
        <taxon>Pezizomycotina</taxon>
        <taxon>Sordariomycetes</taxon>
        <taxon>Sordariomycetidae</taxon>
        <taxon>Diaporthales</taxon>
        <taxon>Schizoparmaceae</taxon>
        <taxon>Coniella</taxon>
    </lineage>
</organism>
<protein>
    <submittedName>
        <fullName evidence="2">Uncharacterized protein</fullName>
    </submittedName>
</protein>
<evidence type="ECO:0000256" key="1">
    <source>
        <dbReference type="SAM" id="MobiDB-lite"/>
    </source>
</evidence>
<name>A0A2T3A2L1_9PEZI</name>
<reference evidence="2 3" key="1">
    <citation type="journal article" date="2018" name="Mycol. Prog.">
        <title>Coniella lustricola, a new species from submerged detritus.</title>
        <authorList>
            <person name="Raudabaugh D.B."/>
            <person name="Iturriaga T."/>
            <person name="Carver A."/>
            <person name="Mondo S."/>
            <person name="Pangilinan J."/>
            <person name="Lipzen A."/>
            <person name="He G."/>
            <person name="Amirebrahimi M."/>
            <person name="Grigoriev I.V."/>
            <person name="Miller A.N."/>
        </authorList>
    </citation>
    <scope>NUCLEOTIDE SEQUENCE [LARGE SCALE GENOMIC DNA]</scope>
    <source>
        <strain evidence="2 3">B22-T-1</strain>
    </source>
</reference>
<sequence>MRTPSRCLWTPVSTTMPAASPPMIRTTLVAWTTICRLSECFRVSKEQGVSQPVYEAWILYMDSTTGRVEQTSVCGLNLFTKRRPLSHPYVVRNTRPYDQHELSEMTLAAMQRYHAASKRCLPARLVRGRPQTYERDLDSRIRKLPRAVQFELDALLGDRENATRNRFHRRDWTVTMLREQYSYRFASAEYDEVPRRSKCFWKSRSSKGRLTEFFFILRGADGKVAADDRGMYQATAHGNPWKRVDEAELALKQRARDTRRYGKQFVLQGDREEREWRDERARGRSPSPFLPPLQRVRVGRHEPRGFPSINPLDQRNESGSDAGMPFHRFASPAPPPPPPPPPHLLPPAPHTRFPGLTSGQSLPLAYPHPWPYAQMGMYYPHAHLPPPPPPPQPPAPLSMSANLSGPGVPGGLFPELECSFDTCTHMSIPPFADFPSSASSTMPMPPFPGYQPPTSDPLSFFPSSSEPNMLRDSTFTPVGMPTWAGSSPCGSPPPAPRLSNLTTPTTFSPATSNRTGSSVDGHSEVRTPVEVEGLEVREAEIDAPAEEAGSRPGSVLGSWRHGRPGSVDGGRGARGQQHPLNLWGFYEV</sequence>
<feature type="region of interest" description="Disordered" evidence="1">
    <location>
        <begin position="271"/>
        <end position="360"/>
    </location>
</feature>